<keyword evidence="3" id="KW-1185">Reference proteome</keyword>
<organism evidence="2 3">
    <name type="scientific">Desulfosporosinus acidiphilus (strain DSM 22704 / JCM 16185 / SJ4)</name>
    <dbReference type="NCBI Taxonomy" id="646529"/>
    <lineage>
        <taxon>Bacteria</taxon>
        <taxon>Bacillati</taxon>
        <taxon>Bacillota</taxon>
        <taxon>Clostridia</taxon>
        <taxon>Eubacteriales</taxon>
        <taxon>Desulfitobacteriaceae</taxon>
        <taxon>Desulfosporosinus</taxon>
    </lineage>
</organism>
<feature type="domain" description="Putative component of 'biosynthetic module'" evidence="1">
    <location>
        <begin position="278"/>
        <end position="547"/>
    </location>
</feature>
<feature type="domain" description="Putative component of 'biosynthetic module'" evidence="1">
    <location>
        <begin position="570"/>
        <end position="790"/>
    </location>
</feature>
<dbReference type="eggNOG" id="COG0265">
    <property type="taxonomic scope" value="Bacteria"/>
</dbReference>
<dbReference type="HOGENOM" id="CLU_021403_0_0_9"/>
<protein>
    <recommendedName>
        <fullName evidence="1">Putative component of 'biosynthetic module' domain-containing protein</fullName>
    </recommendedName>
</protein>
<dbReference type="STRING" id="646529.Desaci_2351"/>
<evidence type="ECO:0000313" key="3">
    <source>
        <dbReference type="Proteomes" id="UP000002892"/>
    </source>
</evidence>
<sequence length="823" mass="94923">MEICQDDRMRLQQIEKLLLEMMTPLNERSGSKVFFYRIIGCDKQNELLTHASSLEKKIRSLDDYMIWDTVIPLSNDQKLIEKIKKVLDPVSLKDYNNGALLNVLEGKSFFSIVPDAMGLQRIREAFAIVLNLYMLNDQPKNINIAINFVTKMLLWFSDFGKLCSGKSLFNPKIFYWGSPKTHEVYFLIVMFLLGCDVLVINTAHDDRFEKVDQENHFCQELRLSEELPVTPFLTRKTSTEPVKKDSTAVQLKTTGVKKSLNIISKIAAEPSIVVKLKSSDNPFADVLIPLSKRSGYSSGQFPILPALFVRYIGVSVSSDDWEAEYYNNLYNLDRTLQYSGHYLRFEDGVPAPTPAESSLIPEEFAHITFENREDLLETILKAHILPQINVPVFNNTIKQSFVDTVTLFSERQPHLTPSILLNFSLKLVVWINRYIPRLLAKGNSTLYNGEGDIFNDSCFKILFYGSIKLHEVYLLIFFHRVGSDVLFVHPELEGDTAFASIDDKCTLTQLIKNSTGMSVSPFPLGERLIRKSTIAYNASREIEEVIYSEDVGLYKPWQFEHYLTQPITLKTTYDELKILWSEPAKIRAEFKVQNKKVYVPNLFAKINGVTEDLTSFWQDIKSFSLAPNTLMIKVLPFSKVNYTRQELYQADYLFNEEGYVDEEKVIKSQHYKFGYLRTSLQQFIIAKINELLFSNMLLLQIDERMKLKILMTILTMDDSLIKLIETFDFPQEIPKIIVYDRNKESFSEFDAITLAFLNLVGLDILILTPTKYNTLEQLIKPNLFDVFQLPVVKYDLNLPELQYIASSGHKQSFLSRFFNNDKS</sequence>
<feature type="domain" description="Putative component of 'biosynthetic module'" evidence="1">
    <location>
        <begin position="32"/>
        <end position="247"/>
    </location>
</feature>
<dbReference type="AlphaFoldDB" id="I4D680"/>
<dbReference type="KEGG" id="dai:Desaci_2351"/>
<gene>
    <name evidence="2" type="ordered locus">Desaci_2351</name>
</gene>
<dbReference type="RefSeq" id="WP_014827307.1">
    <property type="nucleotide sequence ID" value="NC_018068.1"/>
</dbReference>
<proteinExistence type="predicted"/>
<dbReference type="EMBL" id="CP003639">
    <property type="protein sequence ID" value="AFM41304.1"/>
    <property type="molecule type" value="Genomic_DNA"/>
</dbReference>
<name>I4D680_DESAJ</name>
<evidence type="ECO:0000313" key="2">
    <source>
        <dbReference type="EMBL" id="AFM41304.1"/>
    </source>
</evidence>
<accession>I4D680</accession>
<reference evidence="2 3" key="1">
    <citation type="journal article" date="2012" name="J. Bacteriol.">
        <title>Complete genome sequences of Desulfosporosinus orientis DSM765T, Desulfosporosinus youngiae DSM17734T, Desulfosporosinus meridiei DSM13257T, and Desulfosporosinus acidiphilus DSM22704T.</title>
        <authorList>
            <person name="Pester M."/>
            <person name="Brambilla E."/>
            <person name="Alazard D."/>
            <person name="Rattei T."/>
            <person name="Weinmaier T."/>
            <person name="Han J."/>
            <person name="Lucas S."/>
            <person name="Lapidus A."/>
            <person name="Cheng J.F."/>
            <person name="Goodwin L."/>
            <person name="Pitluck S."/>
            <person name="Peters L."/>
            <person name="Ovchinnikova G."/>
            <person name="Teshima H."/>
            <person name="Detter J.C."/>
            <person name="Han C.S."/>
            <person name="Tapia R."/>
            <person name="Land M.L."/>
            <person name="Hauser L."/>
            <person name="Kyrpides N.C."/>
            <person name="Ivanova N.N."/>
            <person name="Pagani I."/>
            <person name="Huntmann M."/>
            <person name="Wei C.L."/>
            <person name="Davenport K.W."/>
            <person name="Daligault H."/>
            <person name="Chain P.S."/>
            <person name="Chen A."/>
            <person name="Mavromatis K."/>
            <person name="Markowitz V."/>
            <person name="Szeto E."/>
            <person name="Mikhailova N."/>
            <person name="Pati A."/>
            <person name="Wagner M."/>
            <person name="Woyke T."/>
            <person name="Ollivier B."/>
            <person name="Klenk H.P."/>
            <person name="Spring S."/>
            <person name="Loy A."/>
        </authorList>
    </citation>
    <scope>NUCLEOTIDE SEQUENCE [LARGE SCALE GENOMIC DNA]</scope>
    <source>
        <strain evidence="3">DSM 22704 / JCM 16185 / SJ4</strain>
    </source>
</reference>
<dbReference type="InterPro" id="IPR025647">
    <property type="entry name" value="YceG_bac"/>
</dbReference>
<evidence type="ECO:0000259" key="1">
    <source>
        <dbReference type="Pfam" id="PF14266"/>
    </source>
</evidence>
<dbReference type="Proteomes" id="UP000002892">
    <property type="component" value="Chromosome"/>
</dbReference>
<dbReference type="Pfam" id="PF14266">
    <property type="entry name" value="YceG_bac"/>
    <property type="match status" value="3"/>
</dbReference>